<dbReference type="EMBL" id="VSRR010151346">
    <property type="protein sequence ID" value="MPD06456.1"/>
    <property type="molecule type" value="Genomic_DNA"/>
</dbReference>
<name>A0A5B7KI05_PORTR</name>
<proteinExistence type="predicted"/>
<comment type="caution">
    <text evidence="2">The sequence shown here is derived from an EMBL/GenBank/DDBJ whole genome shotgun (WGS) entry which is preliminary data.</text>
</comment>
<evidence type="ECO:0000313" key="2">
    <source>
        <dbReference type="EMBL" id="MPD06456.1"/>
    </source>
</evidence>
<dbReference type="AlphaFoldDB" id="A0A5B7KI05"/>
<reference evidence="2 3" key="1">
    <citation type="submission" date="2019-05" db="EMBL/GenBank/DDBJ databases">
        <title>Another draft genome of Portunus trituberculatus and its Hox gene families provides insights of decapod evolution.</title>
        <authorList>
            <person name="Jeong J.-H."/>
            <person name="Song I."/>
            <person name="Kim S."/>
            <person name="Choi T."/>
            <person name="Kim D."/>
            <person name="Ryu S."/>
            <person name="Kim W."/>
        </authorList>
    </citation>
    <scope>NUCLEOTIDE SEQUENCE [LARGE SCALE GENOMIC DNA]</scope>
    <source>
        <tissue evidence="2">Muscle</tissue>
    </source>
</reference>
<keyword evidence="3" id="KW-1185">Reference proteome</keyword>
<dbReference type="Proteomes" id="UP000324222">
    <property type="component" value="Unassembled WGS sequence"/>
</dbReference>
<sequence>MMVIMVLPVSSPSTLAAPTSPLPSPLLSSPTDAYRLSRDNMGTRHYHITPPSSHPCPCHNGGATVITTPALAKPPTLRYGIQHHHYII</sequence>
<evidence type="ECO:0000313" key="3">
    <source>
        <dbReference type="Proteomes" id="UP000324222"/>
    </source>
</evidence>
<feature type="chain" id="PRO_5023054133" description="Secreted protein" evidence="1">
    <location>
        <begin position="17"/>
        <end position="88"/>
    </location>
</feature>
<accession>A0A5B7KI05</accession>
<keyword evidence="1" id="KW-0732">Signal</keyword>
<feature type="signal peptide" evidence="1">
    <location>
        <begin position="1"/>
        <end position="16"/>
    </location>
</feature>
<evidence type="ECO:0008006" key="4">
    <source>
        <dbReference type="Google" id="ProtNLM"/>
    </source>
</evidence>
<evidence type="ECO:0000256" key="1">
    <source>
        <dbReference type="SAM" id="SignalP"/>
    </source>
</evidence>
<organism evidence="2 3">
    <name type="scientific">Portunus trituberculatus</name>
    <name type="common">Swimming crab</name>
    <name type="synonym">Neptunus trituberculatus</name>
    <dbReference type="NCBI Taxonomy" id="210409"/>
    <lineage>
        <taxon>Eukaryota</taxon>
        <taxon>Metazoa</taxon>
        <taxon>Ecdysozoa</taxon>
        <taxon>Arthropoda</taxon>
        <taxon>Crustacea</taxon>
        <taxon>Multicrustacea</taxon>
        <taxon>Malacostraca</taxon>
        <taxon>Eumalacostraca</taxon>
        <taxon>Eucarida</taxon>
        <taxon>Decapoda</taxon>
        <taxon>Pleocyemata</taxon>
        <taxon>Brachyura</taxon>
        <taxon>Eubrachyura</taxon>
        <taxon>Portunoidea</taxon>
        <taxon>Portunidae</taxon>
        <taxon>Portuninae</taxon>
        <taxon>Portunus</taxon>
    </lineage>
</organism>
<protein>
    <recommendedName>
        <fullName evidence="4">Secreted protein</fullName>
    </recommendedName>
</protein>
<gene>
    <name evidence="2" type="ORF">E2C01_102270</name>
</gene>